<dbReference type="InterPro" id="IPR036662">
    <property type="entry name" value="PTS_EIIA_man-typ_sf"/>
</dbReference>
<evidence type="ECO:0000259" key="8">
    <source>
        <dbReference type="PROSITE" id="PS51096"/>
    </source>
</evidence>
<keyword evidence="4" id="KW-0762">Sugar transport</keyword>
<dbReference type="Proteomes" id="UP000594771">
    <property type="component" value="Chromosome"/>
</dbReference>
<dbReference type="PANTHER" id="PTHR33799:SF1">
    <property type="entry name" value="PTS SYSTEM MANNOSE-SPECIFIC EIIAB COMPONENT-RELATED"/>
    <property type="match status" value="1"/>
</dbReference>
<keyword evidence="2" id="KW-0813">Transport</keyword>
<evidence type="ECO:0000256" key="1">
    <source>
        <dbReference type="ARBA" id="ARBA00004496"/>
    </source>
</evidence>
<comment type="subcellular location">
    <subcellularLocation>
        <location evidence="1">Cytoplasm</location>
    </subcellularLocation>
</comment>
<evidence type="ECO:0000313" key="9">
    <source>
        <dbReference type="EMBL" id="MCY3053565.1"/>
    </source>
</evidence>
<dbReference type="GeneID" id="35767543"/>
<keyword evidence="5" id="KW-0808">Transferase</keyword>
<dbReference type="GO" id="GO:0005737">
    <property type="term" value="C:cytoplasm"/>
    <property type="evidence" value="ECO:0007669"/>
    <property type="project" value="UniProtKB-SubCell"/>
</dbReference>
<dbReference type="SUPFAM" id="SSF53062">
    <property type="entry name" value="PTS system fructose IIA component-like"/>
    <property type="match status" value="1"/>
</dbReference>
<dbReference type="PROSITE" id="PS51096">
    <property type="entry name" value="PTS_EIIA_TYPE_4"/>
    <property type="match status" value="1"/>
</dbReference>
<evidence type="ECO:0000313" key="12">
    <source>
        <dbReference type="Proteomes" id="UP001069145"/>
    </source>
</evidence>
<accession>A0A120IA11</accession>
<dbReference type="EMBL" id="JAOTML010000006">
    <property type="protein sequence ID" value="MCY3053565.1"/>
    <property type="molecule type" value="Genomic_DNA"/>
</dbReference>
<evidence type="ECO:0000256" key="2">
    <source>
        <dbReference type="ARBA" id="ARBA00022448"/>
    </source>
</evidence>
<dbReference type="KEGG" id="aun:AWM73_08755"/>
<evidence type="ECO:0000256" key="5">
    <source>
        <dbReference type="ARBA" id="ARBA00022679"/>
    </source>
</evidence>
<keyword evidence="6" id="KW-0598">Phosphotransferase system</keyword>
<evidence type="ECO:0000256" key="7">
    <source>
        <dbReference type="ARBA" id="ARBA00022777"/>
    </source>
</evidence>
<dbReference type="AlphaFoldDB" id="A0A120IA11"/>
<reference evidence="9" key="2">
    <citation type="submission" date="2022-09" db="EMBL/GenBank/DDBJ databases">
        <title>Aerococcus urinae taxonomy study.</title>
        <authorList>
            <person name="Christensen J."/>
            <person name="Senneby E."/>
        </authorList>
    </citation>
    <scope>NUCLEOTIDE SEQUENCE</scope>
    <source>
        <strain evidence="9">NLD-066-U95</strain>
    </source>
</reference>
<feature type="domain" description="PTS EIIA type-4" evidence="8">
    <location>
        <begin position="2"/>
        <end position="126"/>
    </location>
</feature>
<evidence type="ECO:0000256" key="3">
    <source>
        <dbReference type="ARBA" id="ARBA00022490"/>
    </source>
</evidence>
<dbReference type="EMBL" id="CP065662">
    <property type="protein sequence ID" value="QPS01729.1"/>
    <property type="molecule type" value="Genomic_DNA"/>
</dbReference>
<protein>
    <submittedName>
        <fullName evidence="10">PTS mannose transporter subunit IIA</fullName>
    </submittedName>
</protein>
<reference evidence="10 11" key="1">
    <citation type="submission" date="2020-12" db="EMBL/GenBank/DDBJ databases">
        <title>FDA dAtabase for Regulatory Grade micrObial Sequences (FDA-ARGOS): Supporting development and validation of Infectious Disease Dx tests.</title>
        <authorList>
            <person name="Sproer C."/>
            <person name="Gronow S."/>
            <person name="Severitt S."/>
            <person name="Schroder I."/>
            <person name="Tallon L."/>
            <person name="Sadzewicz L."/>
            <person name="Zhao X."/>
            <person name="Boylan J."/>
            <person name="Ott S."/>
            <person name="Bowen H."/>
            <person name="Vavikolanu K."/>
            <person name="Mehta A."/>
            <person name="Aluvathingal J."/>
            <person name="Nadendla S."/>
            <person name="Lowell S."/>
            <person name="Myers T."/>
            <person name="Yan Y."/>
            <person name="Sichtig H."/>
        </authorList>
    </citation>
    <scope>NUCLEOTIDE SEQUENCE [LARGE SCALE GENOMIC DNA]</scope>
    <source>
        <strain evidence="10 11">FDAARGOS_911</strain>
    </source>
</reference>
<sequence length="139" mass="15233">MTKKILIASHGHLASGFKSSIKILTGLEDQVQVIDAYVTDEDYTSQIDQFLADIEAEDQGIIFTDIFGGSVNQRIVSRCLHSDKAKQVFVISNANLGVILSVLLSPDELSEASLQAEIEESAVKLVQLEVEESDEDFFA</sequence>
<evidence type="ECO:0000313" key="11">
    <source>
        <dbReference type="Proteomes" id="UP000594771"/>
    </source>
</evidence>
<dbReference type="PANTHER" id="PTHR33799">
    <property type="entry name" value="PTS PERMEASE-RELATED-RELATED"/>
    <property type="match status" value="1"/>
</dbReference>
<dbReference type="InterPro" id="IPR033887">
    <property type="entry name" value="PTS_IIA_man"/>
</dbReference>
<keyword evidence="3" id="KW-0963">Cytoplasm</keyword>
<proteinExistence type="predicted"/>
<keyword evidence="7" id="KW-0418">Kinase</keyword>
<evidence type="ECO:0000313" key="10">
    <source>
        <dbReference type="EMBL" id="QPS01729.1"/>
    </source>
</evidence>
<dbReference type="GO" id="GO:0016020">
    <property type="term" value="C:membrane"/>
    <property type="evidence" value="ECO:0007669"/>
    <property type="project" value="InterPro"/>
</dbReference>
<organism evidence="10 11">
    <name type="scientific">Aerococcus urinae</name>
    <dbReference type="NCBI Taxonomy" id="1376"/>
    <lineage>
        <taxon>Bacteria</taxon>
        <taxon>Bacillati</taxon>
        <taxon>Bacillota</taxon>
        <taxon>Bacilli</taxon>
        <taxon>Lactobacillales</taxon>
        <taxon>Aerococcaceae</taxon>
        <taxon>Aerococcus</taxon>
    </lineage>
</organism>
<name>A0A120IA11_9LACT</name>
<dbReference type="InterPro" id="IPR051471">
    <property type="entry name" value="Bacterial_PTS_sugar_comp"/>
</dbReference>
<evidence type="ECO:0000256" key="4">
    <source>
        <dbReference type="ARBA" id="ARBA00022597"/>
    </source>
</evidence>
<dbReference type="InterPro" id="IPR004701">
    <property type="entry name" value="PTS_EIIA_man-typ"/>
</dbReference>
<evidence type="ECO:0000256" key="6">
    <source>
        <dbReference type="ARBA" id="ARBA00022683"/>
    </source>
</evidence>
<dbReference type="Pfam" id="PF03610">
    <property type="entry name" value="EIIA-man"/>
    <property type="match status" value="1"/>
</dbReference>
<gene>
    <name evidence="10" type="ORF">I6G68_01255</name>
    <name evidence="9" type="ORF">ODY43_06140</name>
</gene>
<dbReference type="Proteomes" id="UP001069145">
    <property type="component" value="Unassembled WGS sequence"/>
</dbReference>
<dbReference type="GO" id="GO:0009401">
    <property type="term" value="P:phosphoenolpyruvate-dependent sugar phosphotransferase system"/>
    <property type="evidence" value="ECO:0007669"/>
    <property type="project" value="UniProtKB-KW"/>
</dbReference>
<dbReference type="Gene3D" id="3.40.50.510">
    <property type="entry name" value="Phosphotransferase system, mannose-type IIA component"/>
    <property type="match status" value="1"/>
</dbReference>
<dbReference type="GO" id="GO:0016301">
    <property type="term" value="F:kinase activity"/>
    <property type="evidence" value="ECO:0007669"/>
    <property type="project" value="UniProtKB-KW"/>
</dbReference>
<dbReference type="CDD" id="cd00006">
    <property type="entry name" value="PTS_IIA_man"/>
    <property type="match status" value="1"/>
</dbReference>
<keyword evidence="12" id="KW-1185">Reference proteome</keyword>
<dbReference type="RefSeq" id="WP_060778993.1">
    <property type="nucleotide sequence ID" value="NZ_CAJHLF010000006.1"/>
</dbReference>
<dbReference type="OrthoDB" id="6578004at2"/>